<evidence type="ECO:0000256" key="4">
    <source>
        <dbReference type="ARBA" id="ARBA00022692"/>
    </source>
</evidence>
<reference evidence="8 9" key="1">
    <citation type="submission" date="2019-12" db="EMBL/GenBank/DDBJ databases">
        <authorList>
            <person name="Wolfe R."/>
            <person name="Danczak R."/>
            <person name="Wilkins M."/>
        </authorList>
    </citation>
    <scope>NUCLEOTIDE SEQUENCE [LARGE SCALE GENOMIC DNA]</scope>
    <source>
        <strain evidence="8">X2_MaxBin.013</strain>
    </source>
</reference>
<proteinExistence type="predicted"/>
<name>A0A833L129_UNCSA</name>
<gene>
    <name evidence="8" type="ORF">FD145_753</name>
</gene>
<dbReference type="AlphaFoldDB" id="A0A833L129"/>
<evidence type="ECO:0000256" key="5">
    <source>
        <dbReference type="ARBA" id="ARBA00022989"/>
    </source>
</evidence>
<keyword evidence="3" id="KW-1003">Cell membrane</keyword>
<feature type="transmembrane region" description="Helical" evidence="7">
    <location>
        <begin position="341"/>
        <end position="362"/>
    </location>
</feature>
<evidence type="ECO:0000313" key="8">
    <source>
        <dbReference type="EMBL" id="KAF0134241.1"/>
    </source>
</evidence>
<comment type="subcellular location">
    <subcellularLocation>
        <location evidence="1">Cell membrane</location>
        <topology evidence="1">Multi-pass membrane protein</topology>
    </subcellularLocation>
</comment>
<feature type="transmembrane region" description="Helical" evidence="7">
    <location>
        <begin position="277"/>
        <end position="297"/>
    </location>
</feature>
<dbReference type="InterPro" id="IPR036259">
    <property type="entry name" value="MFS_trans_sf"/>
</dbReference>
<feature type="transmembrane region" description="Helical" evidence="7">
    <location>
        <begin position="46"/>
        <end position="66"/>
    </location>
</feature>
<dbReference type="PANTHER" id="PTHR43266">
    <property type="entry name" value="MACROLIDE-EFFLUX PROTEIN"/>
    <property type="match status" value="1"/>
</dbReference>
<dbReference type="GO" id="GO:0022857">
    <property type="term" value="F:transmembrane transporter activity"/>
    <property type="evidence" value="ECO:0007669"/>
    <property type="project" value="InterPro"/>
</dbReference>
<feature type="transmembrane region" description="Helical" evidence="7">
    <location>
        <begin position="137"/>
        <end position="160"/>
    </location>
</feature>
<accession>A0A833L129</accession>
<keyword evidence="4 7" id="KW-0812">Transmembrane</keyword>
<evidence type="ECO:0000256" key="7">
    <source>
        <dbReference type="SAM" id="Phobius"/>
    </source>
</evidence>
<dbReference type="CDD" id="cd06173">
    <property type="entry name" value="MFS_MefA_like"/>
    <property type="match status" value="1"/>
</dbReference>
<dbReference type="GO" id="GO:0005886">
    <property type="term" value="C:plasma membrane"/>
    <property type="evidence" value="ECO:0007669"/>
    <property type="project" value="UniProtKB-SubCell"/>
</dbReference>
<dbReference type="Proteomes" id="UP000488506">
    <property type="component" value="Unassembled WGS sequence"/>
</dbReference>
<keyword evidence="6 7" id="KW-0472">Membrane</keyword>
<dbReference type="PANTHER" id="PTHR43266:SF2">
    <property type="entry name" value="MAJOR FACILITATOR SUPERFAMILY (MFS) PROFILE DOMAIN-CONTAINING PROTEIN"/>
    <property type="match status" value="1"/>
</dbReference>
<evidence type="ECO:0000256" key="6">
    <source>
        <dbReference type="ARBA" id="ARBA00023136"/>
    </source>
</evidence>
<dbReference type="Gene3D" id="1.20.1250.20">
    <property type="entry name" value="MFS general substrate transporter like domains"/>
    <property type="match status" value="1"/>
</dbReference>
<organism evidence="8 9">
    <name type="scientific">Candidatus Saganbacteria bacterium</name>
    <dbReference type="NCBI Taxonomy" id="2575572"/>
    <lineage>
        <taxon>Bacteria</taxon>
        <taxon>Bacillati</taxon>
        <taxon>Saganbacteria</taxon>
    </lineage>
</organism>
<protein>
    <submittedName>
        <fullName evidence="8">Major facilitator superfamily protein</fullName>
    </submittedName>
</protein>
<sequence length="395" mass="43363">MAVLSNFGFLFLWLGQITSQLADRIFVYVLMIIIYELTKSNLGVSLPLLAFGIPSVLIAPWAGVMADKLDRKWIMVISDVVRGLLILLIIPLISKSVGLIFLMSLLIYSAAQFFAPAESSSIPELVDKKNLIVANSLFMITWMASSIVGFGLGAPLVGLLNETGTFVAAAVFYFISAAAILLVPLRYREPAASKKGKNAWQDLAVAFEFIRRNQIIRYSLYKLFVATSAIAVLSLLAISYAGKVLMIGEKNFGYLIIAAGVGMIIGMATLERLRHYLKLGTIVVMSFLFSGMFLLMLSNTADFRLAAFIIMLLGAGNIYITSSIQTILQSKIPRQLRGRVFGVQNMLINSAFTLPVVFFGLVADIWGILFSIAFLGWIVFFMGVAGIFLPKFRTA</sequence>
<dbReference type="InterPro" id="IPR011701">
    <property type="entry name" value="MFS"/>
</dbReference>
<dbReference type="SUPFAM" id="SSF103473">
    <property type="entry name" value="MFS general substrate transporter"/>
    <property type="match status" value="1"/>
</dbReference>
<evidence type="ECO:0000256" key="3">
    <source>
        <dbReference type="ARBA" id="ARBA00022475"/>
    </source>
</evidence>
<feature type="transmembrane region" description="Helical" evidence="7">
    <location>
        <begin position="303"/>
        <end position="320"/>
    </location>
</feature>
<comment type="caution">
    <text evidence="8">The sequence shown here is derived from an EMBL/GenBank/DDBJ whole genome shotgun (WGS) entry which is preliminary data.</text>
</comment>
<keyword evidence="2" id="KW-0813">Transport</keyword>
<dbReference type="EMBL" id="WPAF01000010">
    <property type="protein sequence ID" value="KAF0134241.1"/>
    <property type="molecule type" value="Genomic_DNA"/>
</dbReference>
<feature type="transmembrane region" description="Helical" evidence="7">
    <location>
        <begin position="166"/>
        <end position="185"/>
    </location>
</feature>
<evidence type="ECO:0000256" key="2">
    <source>
        <dbReference type="ARBA" id="ARBA00022448"/>
    </source>
</evidence>
<feature type="transmembrane region" description="Helical" evidence="7">
    <location>
        <begin position="220"/>
        <end position="240"/>
    </location>
</feature>
<feature type="transmembrane region" description="Helical" evidence="7">
    <location>
        <begin position="368"/>
        <end position="389"/>
    </location>
</feature>
<keyword evidence="5 7" id="KW-1133">Transmembrane helix</keyword>
<evidence type="ECO:0000256" key="1">
    <source>
        <dbReference type="ARBA" id="ARBA00004651"/>
    </source>
</evidence>
<evidence type="ECO:0000313" key="9">
    <source>
        <dbReference type="Proteomes" id="UP000488506"/>
    </source>
</evidence>
<dbReference type="Pfam" id="PF07690">
    <property type="entry name" value="MFS_1"/>
    <property type="match status" value="1"/>
</dbReference>
<feature type="transmembrane region" description="Helical" evidence="7">
    <location>
        <begin position="252"/>
        <end position="270"/>
    </location>
</feature>